<gene>
    <name evidence="6" type="ORF">M231_05121</name>
</gene>
<dbReference type="SUPFAM" id="SSF51445">
    <property type="entry name" value="(Trans)glycosidases"/>
    <property type="match status" value="1"/>
</dbReference>
<dbReference type="PANTHER" id="PTHR31297:SF42">
    <property type="entry name" value="GLYCOSIDE HYDROLASE FAMILY 5 DOMAIN-CONTAINING PROTEIN"/>
    <property type="match status" value="1"/>
</dbReference>
<dbReference type="InterPro" id="IPR001547">
    <property type="entry name" value="Glyco_hydro_5"/>
</dbReference>
<dbReference type="VEuPathDB" id="FungiDB:TREMEDRAFT_31815"/>
<evidence type="ECO:0000256" key="1">
    <source>
        <dbReference type="ARBA" id="ARBA00005641"/>
    </source>
</evidence>
<evidence type="ECO:0000256" key="4">
    <source>
        <dbReference type="RuleBase" id="RU361153"/>
    </source>
</evidence>
<evidence type="ECO:0000256" key="2">
    <source>
        <dbReference type="ARBA" id="ARBA00022801"/>
    </source>
</evidence>
<dbReference type="Gene3D" id="3.20.20.80">
    <property type="entry name" value="Glycosidases"/>
    <property type="match status" value="1"/>
</dbReference>
<dbReference type="InterPro" id="IPR050386">
    <property type="entry name" value="Glycosyl_hydrolase_5"/>
</dbReference>
<dbReference type="Proteomes" id="UP000289152">
    <property type="component" value="Unassembled WGS sequence"/>
</dbReference>
<sequence>MSTQNNTYGEIQTHWNTWFQLSELEDIARVGLNTIRIQIGFWSVIPLQNGEPYLIGAYDYLKKAVQWASTLNLKVMIDLHGAPGSQNGFDNSGLRGTRQWFANTTNLDRTLTALQVLTHEFTQEKYNNTVLAIELINEPFPYTNDEVQFLQSFYTQAYQAVRTAQQANTVVVALDDGYQGLYAWTGFMVEPDYHDVAMDTVGYFSAVCISPFLIFPRCCSHTSSPAHVKPPKTPCRFTSL</sequence>
<dbReference type="GO" id="GO:0005576">
    <property type="term" value="C:extracellular region"/>
    <property type="evidence" value="ECO:0007669"/>
    <property type="project" value="TreeGrafter"/>
</dbReference>
<proteinExistence type="inferred from homology"/>
<dbReference type="STRING" id="5217.A0A4Q1BIR5"/>
<dbReference type="InParanoid" id="A0A4Q1BIR5"/>
<keyword evidence="2 4" id="KW-0378">Hydrolase</keyword>
<dbReference type="InterPro" id="IPR018087">
    <property type="entry name" value="Glyco_hydro_5_CS"/>
</dbReference>
<dbReference type="OrthoDB" id="62120at2759"/>
<dbReference type="AlphaFoldDB" id="A0A4Q1BIR5"/>
<name>A0A4Q1BIR5_TREME</name>
<keyword evidence="7" id="KW-1185">Reference proteome</keyword>
<evidence type="ECO:0000313" key="6">
    <source>
        <dbReference type="EMBL" id="RXK37579.1"/>
    </source>
</evidence>
<accession>A0A4Q1BIR5</accession>
<reference evidence="6 7" key="1">
    <citation type="submission" date="2016-06" db="EMBL/GenBank/DDBJ databases">
        <title>Evolution of pathogenesis and genome organization in the Tremellales.</title>
        <authorList>
            <person name="Cuomo C."/>
            <person name="Litvintseva A."/>
            <person name="Heitman J."/>
            <person name="Chen Y."/>
            <person name="Sun S."/>
            <person name="Springer D."/>
            <person name="Dromer F."/>
            <person name="Young S."/>
            <person name="Zeng Q."/>
            <person name="Chapman S."/>
            <person name="Gujja S."/>
            <person name="Saif S."/>
            <person name="Birren B."/>
        </authorList>
    </citation>
    <scope>NUCLEOTIDE SEQUENCE [LARGE SCALE GENOMIC DNA]</scope>
    <source>
        <strain evidence="6 7">ATCC 28783</strain>
    </source>
</reference>
<dbReference type="Pfam" id="PF00150">
    <property type="entry name" value="Cellulase"/>
    <property type="match status" value="1"/>
</dbReference>
<protein>
    <recommendedName>
        <fullName evidence="5">Glycoside hydrolase family 5 domain-containing protein</fullName>
    </recommendedName>
</protein>
<dbReference type="InterPro" id="IPR017853">
    <property type="entry name" value="GH"/>
</dbReference>
<evidence type="ECO:0000256" key="3">
    <source>
        <dbReference type="ARBA" id="ARBA00023295"/>
    </source>
</evidence>
<evidence type="ECO:0000259" key="5">
    <source>
        <dbReference type="Pfam" id="PF00150"/>
    </source>
</evidence>
<dbReference type="GO" id="GO:0008422">
    <property type="term" value="F:beta-glucosidase activity"/>
    <property type="evidence" value="ECO:0007669"/>
    <property type="project" value="TreeGrafter"/>
</dbReference>
<dbReference type="GO" id="GO:0009986">
    <property type="term" value="C:cell surface"/>
    <property type="evidence" value="ECO:0007669"/>
    <property type="project" value="TreeGrafter"/>
</dbReference>
<dbReference type="PROSITE" id="PS00659">
    <property type="entry name" value="GLYCOSYL_HYDROL_F5"/>
    <property type="match status" value="1"/>
</dbReference>
<dbReference type="GO" id="GO:0009251">
    <property type="term" value="P:glucan catabolic process"/>
    <property type="evidence" value="ECO:0007669"/>
    <property type="project" value="TreeGrafter"/>
</dbReference>
<dbReference type="EMBL" id="SDIL01000065">
    <property type="protein sequence ID" value="RXK37579.1"/>
    <property type="molecule type" value="Genomic_DNA"/>
</dbReference>
<comment type="similarity">
    <text evidence="1 4">Belongs to the glycosyl hydrolase 5 (cellulase A) family.</text>
</comment>
<comment type="caution">
    <text evidence="6">The sequence shown here is derived from an EMBL/GenBank/DDBJ whole genome shotgun (WGS) entry which is preliminary data.</text>
</comment>
<feature type="domain" description="Glycoside hydrolase family 5" evidence="5">
    <location>
        <begin position="11"/>
        <end position="173"/>
    </location>
</feature>
<keyword evidence="3 4" id="KW-0326">Glycosidase</keyword>
<evidence type="ECO:0000313" key="7">
    <source>
        <dbReference type="Proteomes" id="UP000289152"/>
    </source>
</evidence>
<dbReference type="PANTHER" id="PTHR31297">
    <property type="entry name" value="GLUCAN ENDO-1,6-BETA-GLUCOSIDASE B"/>
    <property type="match status" value="1"/>
</dbReference>
<organism evidence="6 7">
    <name type="scientific">Tremella mesenterica</name>
    <name type="common">Jelly fungus</name>
    <dbReference type="NCBI Taxonomy" id="5217"/>
    <lineage>
        <taxon>Eukaryota</taxon>
        <taxon>Fungi</taxon>
        <taxon>Dikarya</taxon>
        <taxon>Basidiomycota</taxon>
        <taxon>Agaricomycotina</taxon>
        <taxon>Tremellomycetes</taxon>
        <taxon>Tremellales</taxon>
        <taxon>Tremellaceae</taxon>
        <taxon>Tremella</taxon>
    </lineage>
</organism>